<dbReference type="RefSeq" id="WP_166692509.1">
    <property type="nucleotide sequence ID" value="NZ_WAEL01000005.1"/>
</dbReference>
<evidence type="ECO:0000256" key="8">
    <source>
        <dbReference type="ARBA" id="ARBA00023306"/>
    </source>
</evidence>
<dbReference type="InterPro" id="IPR006009">
    <property type="entry name" value="GlcNAc_MurG"/>
</dbReference>
<evidence type="ECO:0000256" key="2">
    <source>
        <dbReference type="ARBA" id="ARBA00022618"/>
    </source>
</evidence>
<dbReference type="InterPro" id="IPR007235">
    <property type="entry name" value="Glyco_trans_28_C"/>
</dbReference>
<dbReference type="Gene3D" id="3.40.50.2000">
    <property type="entry name" value="Glycogen Phosphorylase B"/>
    <property type="match status" value="2"/>
</dbReference>
<evidence type="ECO:0000313" key="14">
    <source>
        <dbReference type="Proteomes" id="UP000606008"/>
    </source>
</evidence>
<proteinExistence type="inferred from homology"/>
<dbReference type="PANTHER" id="PTHR21015">
    <property type="entry name" value="UDP-N-ACETYLGLUCOSAMINE--N-ACETYLMURAMYL-(PENTAPEPTIDE) PYROPHOSPHORYL-UNDECAPRENOL N-ACETYLGLUCOSAMINE TRANSFERASE 1"/>
    <property type="match status" value="1"/>
</dbReference>
<feature type="binding site" evidence="10">
    <location>
        <position position="124"/>
    </location>
    <ligand>
        <name>UDP-N-acetyl-alpha-D-glucosamine</name>
        <dbReference type="ChEBI" id="CHEBI:57705"/>
    </ligand>
</feature>
<gene>
    <name evidence="10 13" type="primary">murG</name>
    <name evidence="13" type="ORF">F7231_15185</name>
</gene>
<keyword evidence="9 10" id="KW-0961">Cell wall biogenesis/degradation</keyword>
<accession>A0ABX0QHG5</accession>
<comment type="caution">
    <text evidence="13">The sequence shown here is derived from an EMBL/GenBank/DDBJ whole genome shotgun (WGS) entry which is preliminary data.</text>
</comment>
<evidence type="ECO:0000313" key="13">
    <source>
        <dbReference type="EMBL" id="NID11517.1"/>
    </source>
</evidence>
<feature type="binding site" evidence="10">
    <location>
        <begin position="279"/>
        <end position="284"/>
    </location>
    <ligand>
        <name>UDP-N-acetyl-alpha-D-glucosamine</name>
        <dbReference type="ChEBI" id="CHEBI:57705"/>
    </ligand>
</feature>
<feature type="binding site" evidence="10">
    <location>
        <position position="260"/>
    </location>
    <ligand>
        <name>UDP-N-acetyl-alpha-D-glucosamine</name>
        <dbReference type="ChEBI" id="CHEBI:57705"/>
    </ligand>
</feature>
<feature type="binding site" evidence="10">
    <location>
        <position position="165"/>
    </location>
    <ligand>
        <name>UDP-N-acetyl-alpha-D-glucosamine</name>
        <dbReference type="ChEBI" id="CHEBI:57705"/>
    </ligand>
</feature>
<keyword evidence="8 10" id="KW-0131">Cell cycle</keyword>
<feature type="binding site" evidence="10">
    <location>
        <position position="206"/>
    </location>
    <ligand>
        <name>UDP-N-acetyl-alpha-D-glucosamine</name>
        <dbReference type="ChEBI" id="CHEBI:57705"/>
    </ligand>
</feature>
<dbReference type="EC" id="2.4.1.227" evidence="10"/>
<feature type="binding site" evidence="10">
    <location>
        <position position="305"/>
    </location>
    <ligand>
        <name>UDP-N-acetyl-alpha-D-glucosamine</name>
        <dbReference type="ChEBI" id="CHEBI:57705"/>
    </ligand>
</feature>
<dbReference type="HAMAP" id="MF_00033">
    <property type="entry name" value="MurG"/>
    <property type="match status" value="1"/>
</dbReference>
<evidence type="ECO:0000256" key="3">
    <source>
        <dbReference type="ARBA" id="ARBA00022676"/>
    </source>
</evidence>
<sequence length="377" mass="40501">MNVIISGGGTGGHIYPAIAIANELKRLDPTTEILFVGAEGKMEMEKVPRAGYRIEGLPVVGIKRELTLTNLAFPLKLGRSLLRARQIVRDFNPDVAVGVGGYASGPTLLAAALANVPILIQEQNSFAGLTNKVLSRWAKRICVAYPGMDSFFPEAKIKLTGNPVRSDIQLADQQVEAGWAQFGLLPNLSARGKTDGIPTLLVIGGSQGARTLNESIEAGLPQLKQAGVQVIWQTGTAFIERARKAVEQAGATLIHPHEFIYDMAKAYAVADAVVSRAGALSVSELCIVGRPAILVPLPTAAEDHQTHNAMALVNRQAALLVNDRDARQILVQEALRLLSDNEQQKTLSERIKQFAFPTAAIDIAQEVILLTSSRKVV</sequence>
<dbReference type="GO" id="GO:0016757">
    <property type="term" value="F:glycosyltransferase activity"/>
    <property type="evidence" value="ECO:0007669"/>
    <property type="project" value="UniProtKB-KW"/>
</dbReference>
<protein>
    <recommendedName>
        <fullName evidence="10">UDP-N-acetylglucosamine--N-acetylmuramyl-(pentapeptide) pyrophosphoryl-undecaprenol N-acetylglucosamine transferase</fullName>
        <ecNumber evidence="10">2.4.1.227</ecNumber>
    </recommendedName>
    <alternativeName>
        <fullName evidence="10">Undecaprenyl-PP-MurNAc-pentapeptide-UDPGlcNAc GlcNAc transferase</fullName>
    </alternativeName>
</protein>
<keyword evidence="1 10" id="KW-1003">Cell membrane</keyword>
<name>A0ABX0QHG5_9BACT</name>
<keyword evidence="7 10" id="KW-0472">Membrane</keyword>
<keyword evidence="14" id="KW-1185">Reference proteome</keyword>
<evidence type="ECO:0000256" key="5">
    <source>
        <dbReference type="ARBA" id="ARBA00022960"/>
    </source>
</evidence>
<comment type="similarity">
    <text evidence="10">Belongs to the glycosyltransferase 28 family. MurG subfamily.</text>
</comment>
<dbReference type="CDD" id="cd03785">
    <property type="entry name" value="GT28_MurG"/>
    <property type="match status" value="1"/>
</dbReference>
<evidence type="ECO:0000256" key="7">
    <source>
        <dbReference type="ARBA" id="ARBA00023136"/>
    </source>
</evidence>
<evidence type="ECO:0000256" key="4">
    <source>
        <dbReference type="ARBA" id="ARBA00022679"/>
    </source>
</evidence>
<keyword evidence="6 10" id="KW-0573">Peptidoglycan synthesis</keyword>
<feature type="binding site" evidence="10">
    <location>
        <begin position="10"/>
        <end position="12"/>
    </location>
    <ligand>
        <name>UDP-N-acetyl-alpha-D-glucosamine</name>
        <dbReference type="ChEBI" id="CHEBI:57705"/>
    </ligand>
</feature>
<evidence type="ECO:0000256" key="10">
    <source>
        <dbReference type="HAMAP-Rule" id="MF_00033"/>
    </source>
</evidence>
<feature type="domain" description="Glycosyltransferase family 28 N-terminal" evidence="11">
    <location>
        <begin position="3"/>
        <end position="142"/>
    </location>
</feature>
<keyword evidence="3 10" id="KW-0328">Glycosyltransferase</keyword>
<dbReference type="InterPro" id="IPR004276">
    <property type="entry name" value="GlycoTrans_28_N"/>
</dbReference>
<dbReference type="NCBIfam" id="TIGR01133">
    <property type="entry name" value="murG"/>
    <property type="match status" value="1"/>
</dbReference>
<comment type="function">
    <text evidence="10">Cell wall formation. Catalyzes the transfer of a GlcNAc subunit on undecaprenyl-pyrophosphoryl-MurNAc-pentapeptide (lipid intermediate I) to form undecaprenyl-pyrophosphoryl-MurNAc-(pentapeptide)GlcNAc (lipid intermediate II).</text>
</comment>
<organism evidence="13 14">
    <name type="scientific">Fibrivirga algicola</name>
    <dbReference type="NCBI Taxonomy" id="2950420"/>
    <lineage>
        <taxon>Bacteria</taxon>
        <taxon>Pseudomonadati</taxon>
        <taxon>Bacteroidota</taxon>
        <taxon>Cytophagia</taxon>
        <taxon>Cytophagales</taxon>
        <taxon>Spirosomataceae</taxon>
        <taxon>Fibrivirga</taxon>
    </lineage>
</organism>
<dbReference type="Pfam" id="PF03033">
    <property type="entry name" value="Glyco_transf_28"/>
    <property type="match status" value="1"/>
</dbReference>
<evidence type="ECO:0000259" key="11">
    <source>
        <dbReference type="Pfam" id="PF03033"/>
    </source>
</evidence>
<dbReference type="SUPFAM" id="SSF53756">
    <property type="entry name" value="UDP-Glycosyltransferase/glycogen phosphorylase"/>
    <property type="match status" value="1"/>
</dbReference>
<evidence type="ECO:0000256" key="9">
    <source>
        <dbReference type="ARBA" id="ARBA00023316"/>
    </source>
</evidence>
<keyword evidence="5 10" id="KW-0133">Cell shape</keyword>
<keyword evidence="2 10" id="KW-0132">Cell division</keyword>
<evidence type="ECO:0000256" key="1">
    <source>
        <dbReference type="ARBA" id="ARBA00022475"/>
    </source>
</evidence>
<dbReference type="Pfam" id="PF04101">
    <property type="entry name" value="Glyco_tran_28_C"/>
    <property type="match status" value="1"/>
</dbReference>
<comment type="pathway">
    <text evidence="10">Cell wall biogenesis; peptidoglycan biosynthesis.</text>
</comment>
<dbReference type="PANTHER" id="PTHR21015:SF22">
    <property type="entry name" value="GLYCOSYLTRANSFERASE"/>
    <property type="match status" value="1"/>
</dbReference>
<reference evidence="14" key="2">
    <citation type="submission" date="2023-07" db="EMBL/GenBank/DDBJ databases">
        <authorList>
            <person name="Jung D.-H."/>
        </authorList>
    </citation>
    <scope>NUCLEOTIDE SEQUENCE [LARGE SCALE GENOMIC DNA]</scope>
    <source>
        <strain evidence="14">JA-25</strain>
    </source>
</reference>
<comment type="subcellular location">
    <subcellularLocation>
        <location evidence="10">Cell membrane</location>
        <topology evidence="10">Peripheral membrane protein</topology>
        <orientation evidence="10">Cytoplasmic side</orientation>
    </subcellularLocation>
</comment>
<evidence type="ECO:0000259" key="12">
    <source>
        <dbReference type="Pfam" id="PF04101"/>
    </source>
</evidence>
<reference evidence="14" key="1">
    <citation type="submission" date="2019-09" db="EMBL/GenBank/DDBJ databases">
        <authorList>
            <person name="Jung D.-H."/>
        </authorList>
    </citation>
    <scope>NUCLEOTIDE SEQUENCE [LARGE SCALE GENOMIC DNA]</scope>
    <source>
        <strain evidence="14">JA-25</strain>
    </source>
</reference>
<evidence type="ECO:0000256" key="6">
    <source>
        <dbReference type="ARBA" id="ARBA00022984"/>
    </source>
</evidence>
<dbReference type="Proteomes" id="UP000606008">
    <property type="component" value="Unassembled WGS sequence"/>
</dbReference>
<feature type="domain" description="Glycosyl transferase family 28 C-terminal" evidence="12">
    <location>
        <begin position="199"/>
        <end position="359"/>
    </location>
</feature>
<dbReference type="EMBL" id="WAEL01000005">
    <property type="protein sequence ID" value="NID11517.1"/>
    <property type="molecule type" value="Genomic_DNA"/>
</dbReference>
<comment type="catalytic activity">
    <reaction evidence="10">
        <text>di-trans,octa-cis-undecaprenyl diphospho-N-acetyl-alpha-D-muramoyl-L-alanyl-D-glutamyl-meso-2,6-diaminopimeloyl-D-alanyl-D-alanine + UDP-N-acetyl-alpha-D-glucosamine = di-trans,octa-cis-undecaprenyl diphospho-[N-acetyl-alpha-D-glucosaminyl-(1-&gt;4)]-N-acetyl-alpha-D-muramoyl-L-alanyl-D-glutamyl-meso-2,6-diaminopimeloyl-D-alanyl-D-alanine + UDP + H(+)</text>
        <dbReference type="Rhea" id="RHEA:31227"/>
        <dbReference type="ChEBI" id="CHEBI:15378"/>
        <dbReference type="ChEBI" id="CHEBI:57705"/>
        <dbReference type="ChEBI" id="CHEBI:58223"/>
        <dbReference type="ChEBI" id="CHEBI:61387"/>
        <dbReference type="ChEBI" id="CHEBI:61388"/>
        <dbReference type="EC" id="2.4.1.227"/>
    </reaction>
</comment>
<keyword evidence="4 10" id="KW-0808">Transferase</keyword>